<dbReference type="SUPFAM" id="SSF56059">
    <property type="entry name" value="Glutathione synthetase ATP-binding domain-like"/>
    <property type="match status" value="1"/>
</dbReference>
<dbReference type="GO" id="GO:0005524">
    <property type="term" value="F:ATP binding"/>
    <property type="evidence" value="ECO:0007669"/>
    <property type="project" value="InterPro"/>
</dbReference>
<proteinExistence type="predicted"/>
<protein>
    <submittedName>
        <fullName evidence="1">Uncharacterized protein</fullName>
    </submittedName>
</protein>
<name>A0A6J4VAY3_9BACT</name>
<dbReference type="AlphaFoldDB" id="A0A6J4VAY3"/>
<sequence length="248" mass="24057">MPVWRALGAVTLDAGLAATGSRVAVAGALVAAGLARPAAQLVCSEAAALAAADAFGYPATLLPLSPGGAPVTLWDRDAAEAVLEHRAVLGTPGDALALLQAGAPDAARRAVVTVVDGTAVAVDGAGADLALADGRVTTLAAAAAIALGATLAAVEVAMLVEGPVVWDVLPVADFRAARAVGEASVGAAIAALVVERLAPPAVPLGIGAAIGETIREALGAEPGATPGRRWLPGRHRERGIAGGVGATA</sequence>
<reference evidence="1" key="1">
    <citation type="submission" date="2020-02" db="EMBL/GenBank/DDBJ databases">
        <authorList>
            <person name="Meier V. D."/>
        </authorList>
    </citation>
    <scope>NUCLEOTIDE SEQUENCE</scope>
    <source>
        <strain evidence="1">AVDCRST_MAG49</strain>
    </source>
</reference>
<gene>
    <name evidence="1" type="ORF">AVDCRST_MAG49-3421</name>
</gene>
<evidence type="ECO:0000313" key="1">
    <source>
        <dbReference type="EMBL" id="CAA9569195.1"/>
    </source>
</evidence>
<dbReference type="EMBL" id="CADCWG010000230">
    <property type="protein sequence ID" value="CAA9569195.1"/>
    <property type="molecule type" value="Genomic_DNA"/>
</dbReference>
<dbReference type="InterPro" id="IPR013815">
    <property type="entry name" value="ATP_grasp_subdomain_1"/>
</dbReference>
<accession>A0A6J4VAY3</accession>
<organism evidence="1">
    <name type="scientific">uncultured Thermomicrobiales bacterium</name>
    <dbReference type="NCBI Taxonomy" id="1645740"/>
    <lineage>
        <taxon>Bacteria</taxon>
        <taxon>Pseudomonadati</taxon>
        <taxon>Thermomicrobiota</taxon>
        <taxon>Thermomicrobia</taxon>
        <taxon>Thermomicrobiales</taxon>
        <taxon>environmental samples</taxon>
    </lineage>
</organism>
<dbReference type="Gene3D" id="3.30.1490.20">
    <property type="entry name" value="ATP-grasp fold, A domain"/>
    <property type="match status" value="1"/>
</dbReference>